<dbReference type="Gene3D" id="3.30.930.30">
    <property type="match status" value="1"/>
</dbReference>
<dbReference type="GO" id="GO:0003677">
    <property type="term" value="F:DNA binding"/>
    <property type="evidence" value="ECO:0007669"/>
    <property type="project" value="InterPro"/>
</dbReference>
<dbReference type="eggNOG" id="COG0358">
    <property type="taxonomic scope" value="Bacteria"/>
</dbReference>
<organism evidence="4">
    <name type="scientific">Desulfovibrio desulfuricans (strain ATCC 27774 / DSM 6949 / MB)</name>
    <dbReference type="NCBI Taxonomy" id="525146"/>
    <lineage>
        <taxon>Bacteria</taxon>
        <taxon>Pseudomonadati</taxon>
        <taxon>Thermodesulfobacteriota</taxon>
        <taxon>Desulfovibrionia</taxon>
        <taxon>Desulfovibrionales</taxon>
        <taxon>Desulfovibrionaceae</taxon>
        <taxon>Desulfovibrio</taxon>
    </lineage>
</organism>
<reference evidence="4" key="1">
    <citation type="submission" date="2009-01" db="EMBL/GenBank/DDBJ databases">
        <title>Complete sequence of Desulfovibrio desulfuricans subsp. desulfuricans str. ATCC 27774.</title>
        <authorList>
            <consortium name="US DOE Joint Genome Institute"/>
            <person name="Lucas S."/>
            <person name="Copeland A."/>
            <person name="Lapidus A."/>
            <person name="Glavina del Rio T."/>
            <person name="Tice H."/>
            <person name="Bruce D."/>
            <person name="Goodwin L."/>
            <person name="Pitluck S."/>
            <person name="Sims D."/>
            <person name="Lu M."/>
            <person name="Kiss H."/>
            <person name="Meineke L."/>
            <person name="Brettin T."/>
            <person name="Detter J.C."/>
            <person name="Han C."/>
            <person name="Larimer F."/>
            <person name="Land M."/>
            <person name="Hauser L."/>
            <person name="Kyrpides N."/>
            <person name="Ovchinnikova G."/>
            <person name="Hazen T.C."/>
        </authorList>
    </citation>
    <scope>NUCLEOTIDE SEQUENCE [LARGE SCALE GENOMIC DNA]</scope>
    <source>
        <strain evidence="4">ATCC 27774</strain>
    </source>
</reference>
<accession>B8J3W1</accession>
<name>B8J3W1_DESDA</name>
<dbReference type="InterPro" id="IPR006171">
    <property type="entry name" value="TOPRIM_dom"/>
</dbReference>
<dbReference type="Pfam" id="PF13155">
    <property type="entry name" value="Toprim_2"/>
    <property type="match status" value="1"/>
</dbReference>
<evidence type="ECO:0000256" key="1">
    <source>
        <dbReference type="SAM" id="Coils"/>
    </source>
</evidence>
<dbReference type="InterPro" id="IPR034154">
    <property type="entry name" value="TOPRIM_DnaG/twinkle"/>
</dbReference>
<dbReference type="STRING" id="525146.Ddes_0434"/>
<dbReference type="PROSITE" id="PS50880">
    <property type="entry name" value="TOPRIM"/>
    <property type="match status" value="1"/>
</dbReference>
<dbReference type="CDD" id="cd01029">
    <property type="entry name" value="TOPRIM_primases"/>
    <property type="match status" value="1"/>
</dbReference>
<protein>
    <submittedName>
        <fullName evidence="4">Plasmid recombination protein</fullName>
    </submittedName>
</protein>
<keyword evidence="1" id="KW-0175">Coiled coil</keyword>
<dbReference type="KEGG" id="dds:Ddes_0434"/>
<evidence type="ECO:0000256" key="2">
    <source>
        <dbReference type="SAM" id="MobiDB-lite"/>
    </source>
</evidence>
<feature type="domain" description="Toprim" evidence="3">
    <location>
        <begin position="488"/>
        <end position="574"/>
    </location>
</feature>
<dbReference type="Pfam" id="PF13154">
    <property type="entry name" value="DUF3991"/>
    <property type="match status" value="1"/>
</dbReference>
<gene>
    <name evidence="4" type="ordered locus">Ddes_0434</name>
</gene>
<dbReference type="eggNOG" id="COG1196">
    <property type="taxonomic scope" value="Bacteria"/>
</dbReference>
<dbReference type="Gene3D" id="3.40.1360.10">
    <property type="match status" value="1"/>
</dbReference>
<feature type="region of interest" description="Disordered" evidence="2">
    <location>
        <begin position="23"/>
        <end position="49"/>
    </location>
</feature>
<dbReference type="InterPro" id="IPR025054">
    <property type="entry name" value="DUF3991"/>
</dbReference>
<proteinExistence type="predicted"/>
<dbReference type="AlphaFoldDB" id="B8J3W1"/>
<evidence type="ECO:0000259" key="3">
    <source>
        <dbReference type="PROSITE" id="PS50880"/>
    </source>
</evidence>
<dbReference type="NCBIfam" id="NF041497">
    <property type="entry name" value="MobV"/>
    <property type="match status" value="1"/>
</dbReference>
<dbReference type="HOGENOM" id="CLU_029018_0_0_7"/>
<sequence length="631" mass="69446">MPAYAVLRIQKLKSWGDIAGSDAHNYRERETPNADAERTPDNSTFAGNPEQDSVAAIKAAIGNQNIRKNAVLAVEMLLSASPEHFRPDDKSKAGSYDLSRAWEWAETSAQWLRERYGNRVIKAVMHLDEATPHMHATIVPLDDKGKLNCRALFGGTRHTLTDLQTDYAKAVEKLGIERGLQGSWAKHQDVAKFYAITQNQEHPAVPRAKGVDIPPLPGRVERLSDSVLTRFAQEVAASAIDAQQDKTVPALQMLTGENAMLKKQTEDLRRSNAALSQERDRLKREADQLRGWPLPEVLTQLYGAREASDSKASYKSRKFELPDGTKIGVTDDLWHDNTNNVGKKGAINLVMHLSGYGQEQYKQAVRDLADAFGSDAANRAVSRHIINTAPKQAERITLESIKEPAQLPQPCPETWQRVRGYLTKERKLPGKLIDAVHCQGLVYSDQRTNCVFPCDKESGAFLRGSGKQPFKRTMGQGHLPFHLKGEDSKVMVAESAIDALSLKALYPASSVIATGGNMPPERLKPYLNGKEVYLAHDADKAGEAQAARIQEHYPEAKRLCPHGAKIGMNICRKSRNGKYSLSGNGKWIWNAECPYSLPSGSCGISASTRPISSAAVMPNASEINTKDASEG</sequence>
<feature type="compositionally biased region" description="Basic and acidic residues" evidence="2">
    <location>
        <begin position="24"/>
        <end position="40"/>
    </location>
</feature>
<dbReference type="SMART" id="SM00493">
    <property type="entry name" value="TOPRIM"/>
    <property type="match status" value="1"/>
</dbReference>
<dbReference type="Pfam" id="PF01076">
    <property type="entry name" value="Mob_Pre"/>
    <property type="match status" value="1"/>
</dbReference>
<dbReference type="CDD" id="cd17242">
    <property type="entry name" value="MobM_relaxase"/>
    <property type="match status" value="1"/>
</dbReference>
<feature type="coiled-coil region" evidence="1">
    <location>
        <begin position="251"/>
        <end position="285"/>
    </location>
</feature>
<dbReference type="GO" id="GO:0006310">
    <property type="term" value="P:DNA recombination"/>
    <property type="evidence" value="ECO:0007669"/>
    <property type="project" value="InterPro"/>
</dbReference>
<evidence type="ECO:0000313" key="4">
    <source>
        <dbReference type="EMBL" id="ACL48346.1"/>
    </source>
</evidence>
<dbReference type="InterPro" id="IPR001668">
    <property type="entry name" value="Mob_Pre"/>
</dbReference>
<dbReference type="EMBL" id="CP001358">
    <property type="protein sequence ID" value="ACL48346.1"/>
    <property type="molecule type" value="Genomic_DNA"/>
</dbReference>